<dbReference type="AlphaFoldDB" id="A0A7U8C955"/>
<organism evidence="1 2">
    <name type="scientific">Neptuniibacter caesariensis</name>
    <dbReference type="NCBI Taxonomy" id="207954"/>
    <lineage>
        <taxon>Bacteria</taxon>
        <taxon>Pseudomonadati</taxon>
        <taxon>Pseudomonadota</taxon>
        <taxon>Gammaproteobacteria</taxon>
        <taxon>Oceanospirillales</taxon>
        <taxon>Oceanospirillaceae</taxon>
        <taxon>Neptuniibacter</taxon>
    </lineage>
</organism>
<evidence type="ECO:0000313" key="2">
    <source>
        <dbReference type="Proteomes" id="UP000002171"/>
    </source>
</evidence>
<dbReference type="EMBL" id="AAOW01000004">
    <property type="protein sequence ID" value="EAR62166.1"/>
    <property type="molecule type" value="Genomic_DNA"/>
</dbReference>
<reference evidence="1 2" key="1">
    <citation type="submission" date="2006-02" db="EMBL/GenBank/DDBJ databases">
        <authorList>
            <person name="Pinhassi J."/>
            <person name="Pedros-Alio C."/>
            <person name="Ferriera S."/>
            <person name="Johnson J."/>
            <person name="Kravitz S."/>
            <person name="Halpern A."/>
            <person name="Remington K."/>
            <person name="Beeson K."/>
            <person name="Tran B."/>
            <person name="Rogers Y.-H."/>
            <person name="Friedman R."/>
            <person name="Venter J.C."/>
        </authorList>
    </citation>
    <scope>NUCLEOTIDE SEQUENCE [LARGE SCALE GENOMIC DNA]</scope>
    <source>
        <strain evidence="1 2">MED92</strain>
    </source>
</reference>
<name>A0A7U8C955_NEPCE</name>
<dbReference type="Proteomes" id="UP000002171">
    <property type="component" value="Unassembled WGS sequence"/>
</dbReference>
<accession>A0A7U8C955</accession>
<keyword evidence="2" id="KW-1185">Reference proteome</keyword>
<gene>
    <name evidence="1" type="ORF">MED92_10684</name>
</gene>
<sequence>MCNCNEQPALIDISNNHSDFKSKLNQLDVGNWVLLMQCPNCKQLYKVDEWDKYQTCYAVKIPSCENWEAFDSESLIKEQMVQNRGGLTNESCMWSGCDIKQVKGSAYCVNHLYSGGTRA</sequence>
<protein>
    <submittedName>
        <fullName evidence="1">Predicted metal-binding protein</fullName>
    </submittedName>
</protein>
<comment type="caution">
    <text evidence="1">The sequence shown here is derived from an EMBL/GenBank/DDBJ whole genome shotgun (WGS) entry which is preliminary data.</text>
</comment>
<proteinExistence type="predicted"/>
<evidence type="ECO:0000313" key="1">
    <source>
        <dbReference type="EMBL" id="EAR62166.1"/>
    </source>
</evidence>